<sequence>MVENMPDLQVFGSEAYTNINTHYIKKEDTVLYEDVFLHLCDDPVENLLDITQMNFEYINPIQRDAFFRMPGRVKRQPTSHYGKLLVKSKPCLCKRFDMKILTRSLIMKVDQSFTDILEKFHYKMRSIMQTRHDLTLFQEEIVMQKNNFTQLNFKNIIQEQLCQTGHICTTHWENIIKKEFLSSNSAQQIINQIIDSFELKYKTSFNQLNDIIYINEDYQDLSSRLFLYYCDDQVVDLFHQQLIQLEKVVANLEDKYNKSINSLNGRGFKIQQLINKLNQLYNGNYEPSEIDVQLDLQ</sequence>
<proteinExistence type="predicted"/>
<accession>V6LMQ5</accession>
<name>V6LMQ5_9EUKA</name>
<dbReference type="VEuPathDB" id="GiardiaDB:SS50377_24548"/>
<gene>
    <name evidence="2" type="ORF">SS50377_13886</name>
</gene>
<dbReference type="EMBL" id="KI546085">
    <property type="protein sequence ID" value="EST45910.1"/>
    <property type="molecule type" value="Genomic_DNA"/>
</dbReference>
<reference evidence="2" key="1">
    <citation type="journal article" date="2014" name="PLoS Genet.">
        <title>The Genome of Spironucleus salmonicida Highlights a Fish Pathogen Adapted to Fluctuating Environments.</title>
        <authorList>
            <person name="Xu F."/>
            <person name="Jerlstrom-Hultqvist J."/>
            <person name="Einarsson E."/>
            <person name="Astvaldsson A."/>
            <person name="Svard S.G."/>
            <person name="Andersson J.O."/>
        </authorList>
    </citation>
    <scope>NUCLEOTIDE SEQUENCE</scope>
</reference>
<keyword evidence="1" id="KW-0175">Coiled coil</keyword>
<dbReference type="AlphaFoldDB" id="V6LMQ5"/>
<evidence type="ECO:0000256" key="1">
    <source>
        <dbReference type="SAM" id="Coils"/>
    </source>
</evidence>
<organism evidence="2">
    <name type="scientific">Spironucleus salmonicida</name>
    <dbReference type="NCBI Taxonomy" id="348837"/>
    <lineage>
        <taxon>Eukaryota</taxon>
        <taxon>Metamonada</taxon>
        <taxon>Diplomonadida</taxon>
        <taxon>Hexamitidae</taxon>
        <taxon>Hexamitinae</taxon>
        <taxon>Spironucleus</taxon>
    </lineage>
</organism>
<protein>
    <submittedName>
        <fullName evidence="2">Uncharacterized protein</fullName>
    </submittedName>
</protein>
<feature type="coiled-coil region" evidence="1">
    <location>
        <begin position="235"/>
        <end position="262"/>
    </location>
</feature>
<evidence type="ECO:0000313" key="2">
    <source>
        <dbReference type="EMBL" id="EST45910.1"/>
    </source>
</evidence>